<dbReference type="OrthoDB" id="20982at10239"/>
<dbReference type="Proteomes" id="UP000019733">
    <property type="component" value="Segment"/>
</dbReference>
<dbReference type="KEGG" id="vg:19524838"/>
<dbReference type="Pfam" id="PF17599">
    <property type="entry name" value="DUF5495"/>
    <property type="match status" value="1"/>
</dbReference>
<evidence type="ECO:0000313" key="1">
    <source>
        <dbReference type="EMBL" id="AIA80080.1"/>
    </source>
</evidence>
<accession>A0A060BHU5</accession>
<dbReference type="RefSeq" id="YP_009037436.1">
    <property type="nucleotide sequence ID" value="NC_024124.2"/>
</dbReference>
<evidence type="ECO:0000313" key="2">
    <source>
        <dbReference type="Proteomes" id="UP000019733"/>
    </source>
</evidence>
<protein>
    <submittedName>
        <fullName evidence="1">Uncharacterized protein</fullName>
    </submittedName>
</protein>
<gene>
    <name evidence="1" type="ORF">JS09_0113</name>
</gene>
<sequence length="75" mass="8405">MSVLTETLINDLRLAGYEVGTNSLGLSQIEGLGFILEYEFKQWWLYATADDALNIDFVDQFDSLDAALEAAKELE</sequence>
<reference evidence="1" key="1">
    <citation type="submission" date="2015-07" db="EMBL/GenBank/DDBJ databases">
        <title>Isolation and characterization of a novel lytic T4-like coliphage vB_EcoM_JS09 infecting APEC.</title>
        <authorList>
            <person name="Zhou Y."/>
            <person name="Bao H.D."/>
            <person name="Zhang H."/>
            <person name="Wang R."/>
        </authorList>
    </citation>
    <scope>NUCLEOTIDE SEQUENCE</scope>
</reference>
<dbReference type="InterPro" id="IPR020303">
    <property type="entry name" value="DUF5495"/>
</dbReference>
<proteinExistence type="predicted"/>
<organism evidence="1 2">
    <name type="scientific">Escherichia phage vB_EcoM_JS09</name>
    <dbReference type="NCBI Taxonomy" id="1430444"/>
    <lineage>
        <taxon>Viruses</taxon>
        <taxon>Duplodnaviria</taxon>
        <taxon>Heunggongvirae</taxon>
        <taxon>Uroviricota</taxon>
        <taxon>Caudoviricetes</taxon>
        <taxon>Pantevenvirales</taxon>
        <taxon>Straboviridae</taxon>
        <taxon>Tevenvirinae</taxon>
        <taxon>Mosigvirus</taxon>
        <taxon>Mosigvirus JS09</taxon>
    </lineage>
</organism>
<dbReference type="GeneID" id="19524838"/>
<keyword evidence="2" id="KW-1185">Reference proteome</keyword>
<name>A0A060BHU5_9CAUD</name>
<dbReference type="EMBL" id="KF582788">
    <property type="protein sequence ID" value="AIA80080.1"/>
    <property type="molecule type" value="Genomic_DNA"/>
</dbReference>